<dbReference type="InterPro" id="IPR005240">
    <property type="entry name" value="DUF389"/>
</dbReference>
<dbReference type="Pfam" id="PF04087">
    <property type="entry name" value="DUF389"/>
    <property type="match status" value="1"/>
</dbReference>
<dbReference type="Proteomes" id="UP000281553">
    <property type="component" value="Unassembled WGS sequence"/>
</dbReference>
<dbReference type="EMBL" id="UYRU01094201">
    <property type="protein sequence ID" value="VDN38913.1"/>
    <property type="molecule type" value="Genomic_DNA"/>
</dbReference>
<gene>
    <name evidence="2" type="ORF">DILT_LOCUS17712</name>
</gene>
<feature type="transmembrane region" description="Helical" evidence="1">
    <location>
        <begin position="64"/>
        <end position="87"/>
    </location>
</feature>
<reference evidence="2 3" key="1">
    <citation type="submission" date="2018-11" db="EMBL/GenBank/DDBJ databases">
        <authorList>
            <consortium name="Pathogen Informatics"/>
        </authorList>
    </citation>
    <scope>NUCLEOTIDE SEQUENCE [LARGE SCALE GENOMIC DNA]</scope>
</reference>
<accession>A0A3P7NP59</accession>
<evidence type="ECO:0000313" key="3">
    <source>
        <dbReference type="Proteomes" id="UP000281553"/>
    </source>
</evidence>
<feature type="transmembrane region" description="Helical" evidence="1">
    <location>
        <begin position="33"/>
        <end position="52"/>
    </location>
</feature>
<sequence>MTFGIAAHYISIFQDTNPYPTSEMISRGYAKSLIASVVVAAASGVSISFAILSNSLAAMIGNAISLSLLPPAVNCGQFFLLSVLALLDRPYVMVSLILRVFLQVDTYG</sequence>
<organism evidence="2 3">
    <name type="scientific">Dibothriocephalus latus</name>
    <name type="common">Fish tapeworm</name>
    <name type="synonym">Diphyllobothrium latum</name>
    <dbReference type="NCBI Taxonomy" id="60516"/>
    <lineage>
        <taxon>Eukaryota</taxon>
        <taxon>Metazoa</taxon>
        <taxon>Spiralia</taxon>
        <taxon>Lophotrochozoa</taxon>
        <taxon>Platyhelminthes</taxon>
        <taxon>Cestoda</taxon>
        <taxon>Eucestoda</taxon>
        <taxon>Diphyllobothriidea</taxon>
        <taxon>Diphyllobothriidae</taxon>
        <taxon>Dibothriocephalus</taxon>
    </lineage>
</organism>
<evidence type="ECO:0000313" key="2">
    <source>
        <dbReference type="EMBL" id="VDN38913.1"/>
    </source>
</evidence>
<proteinExistence type="predicted"/>
<protein>
    <submittedName>
        <fullName evidence="2">Uncharacterized protein</fullName>
    </submittedName>
</protein>
<dbReference type="PANTHER" id="PTHR20992:SF9">
    <property type="entry name" value="AT15442P-RELATED"/>
    <property type="match status" value="1"/>
</dbReference>
<evidence type="ECO:0000256" key="1">
    <source>
        <dbReference type="SAM" id="Phobius"/>
    </source>
</evidence>
<keyword evidence="3" id="KW-1185">Reference proteome</keyword>
<name>A0A3P7NP59_DIBLA</name>
<keyword evidence="1" id="KW-0472">Membrane</keyword>
<dbReference type="AlphaFoldDB" id="A0A3P7NP59"/>
<dbReference type="OrthoDB" id="543859at2759"/>
<keyword evidence="1" id="KW-1133">Transmembrane helix</keyword>
<dbReference type="PANTHER" id="PTHR20992">
    <property type="entry name" value="AT15442P-RELATED"/>
    <property type="match status" value="1"/>
</dbReference>
<keyword evidence="1" id="KW-0812">Transmembrane</keyword>